<keyword evidence="2" id="KW-1185">Reference proteome</keyword>
<reference evidence="1 2" key="1">
    <citation type="journal article" date="2019" name="Sci. Rep.">
        <title>Orb-weaving spider Araneus ventricosus genome elucidates the spidroin gene catalogue.</title>
        <authorList>
            <person name="Kono N."/>
            <person name="Nakamura H."/>
            <person name="Ohtoshi R."/>
            <person name="Moran D.A.P."/>
            <person name="Shinohara A."/>
            <person name="Yoshida Y."/>
            <person name="Fujiwara M."/>
            <person name="Mori M."/>
            <person name="Tomita M."/>
            <person name="Arakawa K."/>
        </authorList>
    </citation>
    <scope>NUCLEOTIDE SEQUENCE [LARGE SCALE GENOMIC DNA]</scope>
</reference>
<dbReference type="InterPro" id="IPR036397">
    <property type="entry name" value="RNaseH_sf"/>
</dbReference>
<protein>
    <recommendedName>
        <fullName evidence="3">Endonuclease/exonuclease/phosphatase domain-containing protein</fullName>
    </recommendedName>
</protein>
<name>A0A4Y2BP65_ARAVE</name>
<evidence type="ECO:0000313" key="1">
    <source>
        <dbReference type="EMBL" id="GBL94000.1"/>
    </source>
</evidence>
<evidence type="ECO:0000313" key="2">
    <source>
        <dbReference type="Proteomes" id="UP000499080"/>
    </source>
</evidence>
<organism evidence="1 2">
    <name type="scientific">Araneus ventricosus</name>
    <name type="common">Orbweaver spider</name>
    <name type="synonym">Epeira ventricosa</name>
    <dbReference type="NCBI Taxonomy" id="182803"/>
    <lineage>
        <taxon>Eukaryota</taxon>
        <taxon>Metazoa</taxon>
        <taxon>Ecdysozoa</taxon>
        <taxon>Arthropoda</taxon>
        <taxon>Chelicerata</taxon>
        <taxon>Arachnida</taxon>
        <taxon>Araneae</taxon>
        <taxon>Araneomorphae</taxon>
        <taxon>Entelegynae</taxon>
        <taxon>Araneoidea</taxon>
        <taxon>Araneidae</taxon>
        <taxon>Araneus</taxon>
    </lineage>
</organism>
<dbReference type="EMBL" id="BGPR01000098">
    <property type="protein sequence ID" value="GBL94000.1"/>
    <property type="molecule type" value="Genomic_DNA"/>
</dbReference>
<dbReference type="Gene3D" id="3.30.420.10">
    <property type="entry name" value="Ribonuclease H-like superfamily/Ribonuclease H"/>
    <property type="match status" value="1"/>
</dbReference>
<dbReference type="InterPro" id="IPR036691">
    <property type="entry name" value="Endo/exonu/phosph_ase_sf"/>
</dbReference>
<accession>A0A4Y2BP65</accession>
<proteinExistence type="predicted"/>
<dbReference type="AlphaFoldDB" id="A0A4Y2BP65"/>
<dbReference type="Proteomes" id="UP000499080">
    <property type="component" value="Unassembled WGS sequence"/>
</dbReference>
<gene>
    <name evidence="1" type="ORF">AVEN_76717_1</name>
</gene>
<comment type="caution">
    <text evidence="1">The sequence shown here is derived from an EMBL/GenBank/DDBJ whole genome shotgun (WGS) entry which is preliminary data.</text>
</comment>
<dbReference type="GO" id="GO:0003676">
    <property type="term" value="F:nucleic acid binding"/>
    <property type="evidence" value="ECO:0007669"/>
    <property type="project" value="InterPro"/>
</dbReference>
<dbReference type="SUPFAM" id="SSF56219">
    <property type="entry name" value="DNase I-like"/>
    <property type="match status" value="1"/>
</dbReference>
<evidence type="ECO:0008006" key="3">
    <source>
        <dbReference type="Google" id="ProtNLM"/>
    </source>
</evidence>
<sequence>MICLPQTWPAKRARQKWYRNQRDWGTENWSRVPVTDESSFCLEDVTRRVTIWRERNLRNKPETIRGGHRYEGGGIVIDEEFHIVKDVPIIVMGDFNVDVKRNEKAFGFMKKHLDFNMVPTNYPSILGNSYNDSTFTRNISPELLNYACYFSYHRPILHTIVTYPRTIEEFKTKELTL</sequence>